<keyword evidence="2" id="KW-1185">Reference proteome</keyword>
<dbReference type="VEuPathDB" id="FungiDB:VP01_672g1"/>
<sequence length="79" mass="8467">MIDRTTDACTSLVLDSSPPELITCSESADFCQNCNQSNGPQYAGKMYSLGWKNGYEASRIGITGIAAKVLICHGAQSLY</sequence>
<evidence type="ECO:0000313" key="2">
    <source>
        <dbReference type="Proteomes" id="UP000037035"/>
    </source>
</evidence>
<protein>
    <submittedName>
        <fullName evidence="1">Uncharacterized protein</fullName>
    </submittedName>
</protein>
<dbReference type="OrthoDB" id="10521437at2759"/>
<gene>
    <name evidence="1" type="ORF">VP01_672g1</name>
</gene>
<dbReference type="Proteomes" id="UP000037035">
    <property type="component" value="Unassembled WGS sequence"/>
</dbReference>
<proteinExistence type="predicted"/>
<name>A0A0L6UEP4_9BASI</name>
<dbReference type="AlphaFoldDB" id="A0A0L6UEP4"/>
<evidence type="ECO:0000313" key="1">
    <source>
        <dbReference type="EMBL" id="KNZ47038.1"/>
    </source>
</evidence>
<reference evidence="1 2" key="1">
    <citation type="submission" date="2015-08" db="EMBL/GenBank/DDBJ databases">
        <title>Next Generation Sequencing and Analysis of the Genome of Puccinia sorghi L Schw, the Causal Agent of Maize Common Rust.</title>
        <authorList>
            <person name="Rochi L."/>
            <person name="Burguener G."/>
            <person name="Darino M."/>
            <person name="Turjanski A."/>
            <person name="Kreff E."/>
            <person name="Dieguez M.J."/>
            <person name="Sacco F."/>
        </authorList>
    </citation>
    <scope>NUCLEOTIDE SEQUENCE [LARGE SCALE GENOMIC DNA]</scope>
    <source>
        <strain evidence="1 2">RO10H11247</strain>
    </source>
</reference>
<organism evidence="1 2">
    <name type="scientific">Puccinia sorghi</name>
    <dbReference type="NCBI Taxonomy" id="27349"/>
    <lineage>
        <taxon>Eukaryota</taxon>
        <taxon>Fungi</taxon>
        <taxon>Dikarya</taxon>
        <taxon>Basidiomycota</taxon>
        <taxon>Pucciniomycotina</taxon>
        <taxon>Pucciniomycetes</taxon>
        <taxon>Pucciniales</taxon>
        <taxon>Pucciniaceae</taxon>
        <taxon>Puccinia</taxon>
    </lineage>
</organism>
<dbReference type="EMBL" id="LAVV01012084">
    <property type="protein sequence ID" value="KNZ47038.1"/>
    <property type="molecule type" value="Genomic_DNA"/>
</dbReference>
<comment type="caution">
    <text evidence="1">The sequence shown here is derived from an EMBL/GenBank/DDBJ whole genome shotgun (WGS) entry which is preliminary data.</text>
</comment>
<accession>A0A0L6UEP4</accession>